<evidence type="ECO:0000313" key="3">
    <source>
        <dbReference type="Proteomes" id="UP000593765"/>
    </source>
</evidence>
<proteinExistence type="predicted"/>
<name>A0A7M2WY67_9BACT</name>
<organism evidence="2 3">
    <name type="scientific">Humisphaera borealis</name>
    <dbReference type="NCBI Taxonomy" id="2807512"/>
    <lineage>
        <taxon>Bacteria</taxon>
        <taxon>Pseudomonadati</taxon>
        <taxon>Planctomycetota</taxon>
        <taxon>Phycisphaerae</taxon>
        <taxon>Tepidisphaerales</taxon>
        <taxon>Tepidisphaeraceae</taxon>
        <taxon>Humisphaera</taxon>
    </lineage>
</organism>
<dbReference type="EMBL" id="CP063458">
    <property type="protein sequence ID" value="QOV89761.1"/>
    <property type="molecule type" value="Genomic_DNA"/>
</dbReference>
<dbReference type="RefSeq" id="WP_206292820.1">
    <property type="nucleotide sequence ID" value="NZ_CP063458.1"/>
</dbReference>
<dbReference type="Proteomes" id="UP000593765">
    <property type="component" value="Chromosome"/>
</dbReference>
<gene>
    <name evidence="2" type="ORF">IPV69_26860</name>
</gene>
<feature type="region of interest" description="Disordered" evidence="1">
    <location>
        <begin position="30"/>
        <end position="49"/>
    </location>
</feature>
<dbReference type="KEGG" id="hbs:IPV69_26860"/>
<reference evidence="2 3" key="1">
    <citation type="submission" date="2020-10" db="EMBL/GenBank/DDBJ databases">
        <title>Wide distribution of Phycisphaera-like planctomycetes from WD2101 soil group in peatlands and genome analysis of the first cultivated representative.</title>
        <authorList>
            <person name="Dedysh S.N."/>
            <person name="Beletsky A.V."/>
            <person name="Ivanova A."/>
            <person name="Kulichevskaya I.S."/>
            <person name="Suzina N.E."/>
            <person name="Philippov D.A."/>
            <person name="Rakitin A.L."/>
            <person name="Mardanov A.V."/>
            <person name="Ravin N.V."/>
        </authorList>
    </citation>
    <scope>NUCLEOTIDE SEQUENCE [LARGE SCALE GENOMIC DNA]</scope>
    <source>
        <strain evidence="2 3">M1803</strain>
    </source>
</reference>
<feature type="compositionally biased region" description="Basic and acidic residues" evidence="1">
    <location>
        <begin position="37"/>
        <end position="46"/>
    </location>
</feature>
<protein>
    <submittedName>
        <fullName evidence="2">Uncharacterized protein</fullName>
    </submittedName>
</protein>
<keyword evidence="3" id="KW-1185">Reference proteome</keyword>
<sequence length="67" mass="7560">MSIIPVSRLSMSDLSRLGNNLRYAENAASNYEPDADERDRKAERRRLAPLNRSLASVGERIDGLTRD</sequence>
<dbReference type="AlphaFoldDB" id="A0A7M2WY67"/>
<accession>A0A7M2WY67</accession>
<evidence type="ECO:0000313" key="2">
    <source>
        <dbReference type="EMBL" id="QOV89761.1"/>
    </source>
</evidence>
<evidence type="ECO:0000256" key="1">
    <source>
        <dbReference type="SAM" id="MobiDB-lite"/>
    </source>
</evidence>